<evidence type="ECO:0000256" key="2">
    <source>
        <dbReference type="ARBA" id="ARBA00022643"/>
    </source>
</evidence>
<protein>
    <recommendedName>
        <fullName evidence="4">Nitroreductase domain-containing protein</fullName>
    </recommendedName>
</protein>
<dbReference type="Pfam" id="PF00881">
    <property type="entry name" value="Nitroreductase"/>
    <property type="match status" value="1"/>
</dbReference>
<keyword evidence="1" id="KW-0285">Flavoprotein</keyword>
<name>A0A085WSJ5_9BACT</name>
<keyword evidence="3" id="KW-0560">Oxidoreductase</keyword>
<evidence type="ECO:0000259" key="4">
    <source>
        <dbReference type="Pfam" id="PF00881"/>
    </source>
</evidence>
<dbReference type="InterPro" id="IPR050627">
    <property type="entry name" value="Nitroreductase/BluB"/>
</dbReference>
<dbReference type="PANTHER" id="PTHR23026">
    <property type="entry name" value="NADPH NITROREDUCTASE"/>
    <property type="match status" value="1"/>
</dbReference>
<reference evidence="5 6" key="1">
    <citation type="submission" date="2014-04" db="EMBL/GenBank/DDBJ databases">
        <title>Genome assembly of Hyalangium minutum DSM 14724.</title>
        <authorList>
            <person name="Sharma G."/>
            <person name="Subramanian S."/>
        </authorList>
    </citation>
    <scope>NUCLEOTIDE SEQUENCE [LARGE SCALE GENOMIC DNA]</scope>
    <source>
        <strain evidence="5 6">DSM 14724</strain>
    </source>
</reference>
<dbReference type="SUPFAM" id="SSF55469">
    <property type="entry name" value="FMN-dependent nitroreductase-like"/>
    <property type="match status" value="1"/>
</dbReference>
<evidence type="ECO:0000256" key="1">
    <source>
        <dbReference type="ARBA" id="ARBA00022630"/>
    </source>
</evidence>
<keyword evidence="2" id="KW-0288">FMN</keyword>
<evidence type="ECO:0000313" key="5">
    <source>
        <dbReference type="EMBL" id="KFE70658.1"/>
    </source>
</evidence>
<dbReference type="RefSeq" id="WP_044185881.1">
    <property type="nucleotide sequence ID" value="NZ_JMCB01000003.1"/>
</dbReference>
<gene>
    <name evidence="5" type="ORF">DB31_5700</name>
</gene>
<dbReference type="EMBL" id="JMCB01000003">
    <property type="protein sequence ID" value="KFE70658.1"/>
    <property type="molecule type" value="Genomic_DNA"/>
</dbReference>
<dbReference type="PANTHER" id="PTHR23026:SF90">
    <property type="entry name" value="IODOTYROSINE DEIODINASE 1"/>
    <property type="match status" value="1"/>
</dbReference>
<comment type="caution">
    <text evidence="5">The sequence shown here is derived from an EMBL/GenBank/DDBJ whole genome shotgun (WGS) entry which is preliminary data.</text>
</comment>
<organism evidence="5 6">
    <name type="scientific">Hyalangium minutum</name>
    <dbReference type="NCBI Taxonomy" id="394096"/>
    <lineage>
        <taxon>Bacteria</taxon>
        <taxon>Pseudomonadati</taxon>
        <taxon>Myxococcota</taxon>
        <taxon>Myxococcia</taxon>
        <taxon>Myxococcales</taxon>
        <taxon>Cystobacterineae</taxon>
        <taxon>Archangiaceae</taxon>
        <taxon>Hyalangium</taxon>
    </lineage>
</organism>
<dbReference type="Proteomes" id="UP000028725">
    <property type="component" value="Unassembled WGS sequence"/>
</dbReference>
<evidence type="ECO:0000313" key="6">
    <source>
        <dbReference type="Proteomes" id="UP000028725"/>
    </source>
</evidence>
<keyword evidence="6" id="KW-1185">Reference proteome</keyword>
<feature type="domain" description="Nitroreductase" evidence="4">
    <location>
        <begin position="11"/>
        <end position="193"/>
    </location>
</feature>
<dbReference type="OrthoDB" id="9798230at2"/>
<sequence length="224" mass="24747">MNGESFLDLLSHRRSVRAFTARPVPREALERLMQAAVTAPSPTNRQPWRFAVVTQAALRQRLTEAVRTRAEEMKAIIRQGHHAEDFGKYGDFFHEPLATAAAIIVPQYRIYPDLIANLVASGGGDPTKFHTAASMQAELCSTSAACMALLLQAQAEGLGACWMSGPMIGRDEIQRLLDIREPWKMVGAIAVGYPDELPAKQPRKPLAQVVTWFEDGPEPREAQT</sequence>
<dbReference type="AlphaFoldDB" id="A0A085WSJ5"/>
<dbReference type="Gene3D" id="3.40.109.10">
    <property type="entry name" value="NADH Oxidase"/>
    <property type="match status" value="1"/>
</dbReference>
<dbReference type="GO" id="GO:0016491">
    <property type="term" value="F:oxidoreductase activity"/>
    <property type="evidence" value="ECO:0007669"/>
    <property type="project" value="UniProtKB-KW"/>
</dbReference>
<dbReference type="InterPro" id="IPR000415">
    <property type="entry name" value="Nitroreductase-like"/>
</dbReference>
<dbReference type="STRING" id="394096.DB31_5700"/>
<proteinExistence type="predicted"/>
<accession>A0A085WSJ5</accession>
<dbReference type="InterPro" id="IPR029479">
    <property type="entry name" value="Nitroreductase"/>
</dbReference>
<evidence type="ECO:0000256" key="3">
    <source>
        <dbReference type="ARBA" id="ARBA00023002"/>
    </source>
</evidence>